<dbReference type="InterPro" id="IPR050490">
    <property type="entry name" value="Bact_solute-bd_prot1"/>
</dbReference>
<dbReference type="PROSITE" id="PS01037">
    <property type="entry name" value="SBP_BACTERIAL_1"/>
    <property type="match status" value="1"/>
</dbReference>
<dbReference type="OrthoDB" id="9763054at2"/>
<dbReference type="PROSITE" id="PS51257">
    <property type="entry name" value="PROKAR_LIPOPROTEIN"/>
    <property type="match status" value="1"/>
</dbReference>
<evidence type="ECO:0000256" key="2">
    <source>
        <dbReference type="ARBA" id="ARBA00022448"/>
    </source>
</evidence>
<protein>
    <submittedName>
        <fullName evidence="5">Sugar ABC transporter substrate-binding protein</fullName>
    </submittedName>
</protein>
<organism evidence="5 6">
    <name type="scientific">Anaerobacillus alkalidiazotrophicus</name>
    <dbReference type="NCBI Taxonomy" id="472963"/>
    <lineage>
        <taxon>Bacteria</taxon>
        <taxon>Bacillati</taxon>
        <taxon>Bacillota</taxon>
        <taxon>Bacilli</taxon>
        <taxon>Bacillales</taxon>
        <taxon>Bacillaceae</taxon>
        <taxon>Anaerobacillus</taxon>
    </lineage>
</organism>
<reference evidence="5 6" key="1">
    <citation type="submission" date="2016-10" db="EMBL/GenBank/DDBJ databases">
        <title>Draft genome sequences of four alkaliphilic bacteria belonging to the Anaerobacillus genus.</title>
        <authorList>
            <person name="Bassil N.M."/>
            <person name="Lloyd J.R."/>
        </authorList>
    </citation>
    <scope>NUCLEOTIDE SEQUENCE [LARGE SCALE GENOMIC DNA]</scope>
    <source>
        <strain evidence="5 6">DSM 22531</strain>
    </source>
</reference>
<dbReference type="InterPro" id="IPR006061">
    <property type="entry name" value="SBP_1_CS"/>
</dbReference>
<keyword evidence="6" id="KW-1185">Reference proteome</keyword>
<evidence type="ECO:0000256" key="1">
    <source>
        <dbReference type="ARBA" id="ARBA00008520"/>
    </source>
</evidence>
<keyword evidence="3 4" id="KW-0732">Signal</keyword>
<name>A0A1S2MFF8_9BACI</name>
<dbReference type="AlphaFoldDB" id="A0A1S2MFF8"/>
<dbReference type="PANTHER" id="PTHR43649">
    <property type="entry name" value="ARABINOSE-BINDING PROTEIN-RELATED"/>
    <property type="match status" value="1"/>
</dbReference>
<feature type="signal peptide" evidence="4">
    <location>
        <begin position="1"/>
        <end position="27"/>
    </location>
</feature>
<dbReference type="Gene3D" id="3.40.190.10">
    <property type="entry name" value="Periplasmic binding protein-like II"/>
    <property type="match status" value="2"/>
</dbReference>
<dbReference type="RefSeq" id="WP_071388980.1">
    <property type="nucleotide sequence ID" value="NZ_MLQS01000001.1"/>
</dbReference>
<accession>A0A1S2MFF8</accession>
<comment type="caution">
    <text evidence="5">The sequence shown here is derived from an EMBL/GenBank/DDBJ whole genome shotgun (WGS) entry which is preliminary data.</text>
</comment>
<comment type="similarity">
    <text evidence="1">Belongs to the bacterial solute-binding protein 1 family.</text>
</comment>
<dbReference type="STRING" id="472963.BKP45_07260"/>
<dbReference type="EMBL" id="MLQS01000001">
    <property type="protein sequence ID" value="OIJ22425.1"/>
    <property type="molecule type" value="Genomic_DNA"/>
</dbReference>
<feature type="chain" id="PRO_5010376614" evidence="4">
    <location>
        <begin position="28"/>
        <end position="433"/>
    </location>
</feature>
<evidence type="ECO:0000313" key="6">
    <source>
        <dbReference type="Proteomes" id="UP000180057"/>
    </source>
</evidence>
<dbReference type="PANTHER" id="PTHR43649:SF12">
    <property type="entry name" value="DIACETYLCHITOBIOSE BINDING PROTEIN DASA"/>
    <property type="match status" value="1"/>
</dbReference>
<evidence type="ECO:0000256" key="3">
    <source>
        <dbReference type="ARBA" id="ARBA00022729"/>
    </source>
</evidence>
<dbReference type="GO" id="GO:0055085">
    <property type="term" value="P:transmembrane transport"/>
    <property type="evidence" value="ECO:0007669"/>
    <property type="project" value="InterPro"/>
</dbReference>
<dbReference type="Pfam" id="PF01547">
    <property type="entry name" value="SBP_bac_1"/>
    <property type="match status" value="1"/>
</dbReference>
<sequence>MSKQKLLFWFSALILSVLLVGCGNNSGNENTENANVDAREQITINIFQGKVEFRDQFIELAKQYEEENPNVKINFAAVGGGTDYFTSLRSKFSSGDEPEIFSLGGPSELVDYKQYLADVSDTQAASLALEGTLEGISDENGVYGLPFNLEGYGLIYNKRVFEEAGVKPDEILTYEDLKTAVQTVDEQKEELGIDAVFALAGSELWVTGNHLSNVFIAPEFDHDVTKAFESNTLTFEKSEELQKMVDLQNDYAVQPSLSVDYSQQVERYFSLERVAMIQQGNWIFPSVYQMDPEFAENGIGILPIPMEGYEGHLPVGVPNYWVVNKNKDDEVVQASKDFLDWLYTSEVGKETVLTELNFIPAYEGFDESKIADPLSREIYEYSTKGNTVGWVFMGYPNPWGDILGANIQKYIDGQSSWEEVVENSVNEWENMRR</sequence>
<evidence type="ECO:0000256" key="4">
    <source>
        <dbReference type="SAM" id="SignalP"/>
    </source>
</evidence>
<evidence type="ECO:0000313" key="5">
    <source>
        <dbReference type="EMBL" id="OIJ22425.1"/>
    </source>
</evidence>
<dbReference type="InterPro" id="IPR006059">
    <property type="entry name" value="SBP"/>
</dbReference>
<proteinExistence type="inferred from homology"/>
<gene>
    <name evidence="5" type="ORF">BKP45_07260</name>
</gene>
<dbReference type="SUPFAM" id="SSF53850">
    <property type="entry name" value="Periplasmic binding protein-like II"/>
    <property type="match status" value="1"/>
</dbReference>
<keyword evidence="2" id="KW-0813">Transport</keyword>
<dbReference type="Proteomes" id="UP000180057">
    <property type="component" value="Unassembled WGS sequence"/>
</dbReference>